<comment type="similarity">
    <text evidence="1">Belongs to the LysR transcriptional regulatory family.</text>
</comment>
<comment type="caution">
    <text evidence="6">The sequence shown here is derived from an EMBL/GenBank/DDBJ whole genome shotgun (WGS) entry which is preliminary data.</text>
</comment>
<dbReference type="PATRIC" id="fig|1227363.6.peg.422"/>
<gene>
    <name evidence="6" type="ORF">D271_02149</name>
</gene>
<dbReference type="AlphaFoldDB" id="M5J6K8"/>
<dbReference type="Pfam" id="PF03466">
    <property type="entry name" value="LysR_substrate"/>
    <property type="match status" value="1"/>
</dbReference>
<name>M5J6K8_9LACO</name>
<dbReference type="PRINTS" id="PR00039">
    <property type="entry name" value="HTHLYSR"/>
</dbReference>
<dbReference type="EMBL" id="ANAG01000006">
    <property type="protein sequence ID" value="EKW99475.1"/>
    <property type="molecule type" value="Genomic_DNA"/>
</dbReference>
<dbReference type="Gene3D" id="1.10.10.10">
    <property type="entry name" value="Winged helix-like DNA-binding domain superfamily/Winged helix DNA-binding domain"/>
    <property type="match status" value="1"/>
</dbReference>
<dbReference type="GO" id="GO:0005829">
    <property type="term" value="C:cytosol"/>
    <property type="evidence" value="ECO:0007669"/>
    <property type="project" value="TreeGrafter"/>
</dbReference>
<dbReference type="InterPro" id="IPR005119">
    <property type="entry name" value="LysR_subst-bd"/>
</dbReference>
<dbReference type="InterPro" id="IPR036390">
    <property type="entry name" value="WH_DNA-bd_sf"/>
</dbReference>
<accession>M5J6K8</accession>
<dbReference type="STRING" id="1227363.D271_02149"/>
<dbReference type="RefSeq" id="WP_009552104.1">
    <property type="nucleotide sequence ID" value="NZ_ANAG01000006.1"/>
</dbReference>
<reference evidence="6 7" key="1">
    <citation type="journal article" date="2013" name="Genome Announc.">
        <title>Genome Sequence of Lactobacillus saerimneri 30a (Formerly Lactobacillus sp. Strain 30a), a Reference Lactic Acid Bacterium Strain Producing Biogenic Amines.</title>
        <authorList>
            <person name="Romano A."/>
            <person name="Trip H."/>
            <person name="Campbell-Sills H."/>
            <person name="Bouchez O."/>
            <person name="Sherman D."/>
            <person name="Lolkema J.S."/>
            <person name="Lucas P.M."/>
        </authorList>
    </citation>
    <scope>NUCLEOTIDE SEQUENCE [LARGE SCALE GENOMIC DNA]</scope>
    <source>
        <strain evidence="6 7">30a</strain>
    </source>
</reference>
<evidence type="ECO:0000256" key="3">
    <source>
        <dbReference type="ARBA" id="ARBA00023125"/>
    </source>
</evidence>
<keyword evidence="3" id="KW-0238">DNA-binding</keyword>
<keyword evidence="4" id="KW-0804">Transcription</keyword>
<dbReference type="SUPFAM" id="SSF53850">
    <property type="entry name" value="Periplasmic binding protein-like II"/>
    <property type="match status" value="1"/>
</dbReference>
<dbReference type="SUPFAM" id="SSF46785">
    <property type="entry name" value="Winged helix' DNA-binding domain"/>
    <property type="match status" value="1"/>
</dbReference>
<evidence type="ECO:0000256" key="1">
    <source>
        <dbReference type="ARBA" id="ARBA00009437"/>
    </source>
</evidence>
<dbReference type="InterPro" id="IPR036388">
    <property type="entry name" value="WH-like_DNA-bd_sf"/>
</dbReference>
<dbReference type="GO" id="GO:0003677">
    <property type="term" value="F:DNA binding"/>
    <property type="evidence" value="ECO:0007669"/>
    <property type="project" value="UniProtKB-KW"/>
</dbReference>
<organism evidence="6 7">
    <name type="scientific">Ligilactobacillus saerimneri 30a</name>
    <dbReference type="NCBI Taxonomy" id="1227363"/>
    <lineage>
        <taxon>Bacteria</taxon>
        <taxon>Bacillati</taxon>
        <taxon>Bacillota</taxon>
        <taxon>Bacilli</taxon>
        <taxon>Lactobacillales</taxon>
        <taxon>Lactobacillaceae</taxon>
        <taxon>Ligilactobacillus</taxon>
    </lineage>
</organism>
<dbReference type="Gene3D" id="3.40.190.290">
    <property type="match status" value="1"/>
</dbReference>
<dbReference type="CDD" id="cd05466">
    <property type="entry name" value="PBP2_LTTR_substrate"/>
    <property type="match status" value="1"/>
</dbReference>
<dbReference type="Pfam" id="PF00126">
    <property type="entry name" value="HTH_1"/>
    <property type="match status" value="1"/>
</dbReference>
<dbReference type="GO" id="GO:0003700">
    <property type="term" value="F:DNA-binding transcription factor activity"/>
    <property type="evidence" value="ECO:0007669"/>
    <property type="project" value="InterPro"/>
</dbReference>
<feature type="domain" description="HTH lysR-type" evidence="5">
    <location>
        <begin position="1"/>
        <end position="58"/>
    </location>
</feature>
<keyword evidence="7" id="KW-1185">Reference proteome</keyword>
<sequence>MDTRILRYFLVVAETNNITQAAQRLHLTQPTLSRQIQELERLVGRPLFDRNNHHLQLNAAGLLFRERAQVILDLLDHAQKEIQTSSDQLVGTINLGLVESAVTPWLMSQIDQFQAQHPGVKFALFAGDGDSLRPRLDQGQDDFAALIEPVETAKYHFFRLPVTEEWGVLMRQDDPLAQQDSITSAQLASLPLIMGRRSIVRDNVAEALSLSSNRLNVKITTNLPGSLSTLLLTGNYYHLGIRGVAEQIHDARLTFVPLSPRTTSAHLLVWKKQRSLAPAARAFLHFLTNVTPK</sequence>
<dbReference type="FunFam" id="1.10.10.10:FF:000001">
    <property type="entry name" value="LysR family transcriptional regulator"/>
    <property type="match status" value="1"/>
</dbReference>
<dbReference type="InterPro" id="IPR000847">
    <property type="entry name" value="LysR_HTH_N"/>
</dbReference>
<dbReference type="PROSITE" id="PS50931">
    <property type="entry name" value="HTH_LYSR"/>
    <property type="match status" value="1"/>
</dbReference>
<proteinExistence type="inferred from homology"/>
<dbReference type="PANTHER" id="PTHR30419">
    <property type="entry name" value="HTH-TYPE TRANSCRIPTIONAL REGULATOR YBHD"/>
    <property type="match status" value="1"/>
</dbReference>
<evidence type="ECO:0000259" key="5">
    <source>
        <dbReference type="PROSITE" id="PS50931"/>
    </source>
</evidence>
<dbReference type="PANTHER" id="PTHR30419:SF8">
    <property type="entry name" value="NITROGEN ASSIMILATION TRANSCRIPTIONAL ACTIVATOR-RELATED"/>
    <property type="match status" value="1"/>
</dbReference>
<evidence type="ECO:0000256" key="2">
    <source>
        <dbReference type="ARBA" id="ARBA00023015"/>
    </source>
</evidence>
<evidence type="ECO:0000313" key="7">
    <source>
        <dbReference type="Proteomes" id="UP000011912"/>
    </source>
</evidence>
<dbReference type="InterPro" id="IPR050950">
    <property type="entry name" value="HTH-type_LysR_regulators"/>
</dbReference>
<evidence type="ECO:0000313" key="6">
    <source>
        <dbReference type="EMBL" id="EKW99475.1"/>
    </source>
</evidence>
<protein>
    <submittedName>
        <fullName evidence="6">LysR family transcriptional regulator</fullName>
    </submittedName>
</protein>
<keyword evidence="2" id="KW-0805">Transcription regulation</keyword>
<dbReference type="Proteomes" id="UP000011912">
    <property type="component" value="Unassembled WGS sequence"/>
</dbReference>
<evidence type="ECO:0000256" key="4">
    <source>
        <dbReference type="ARBA" id="ARBA00023163"/>
    </source>
</evidence>